<sequence length="269" mass="30896">MLSSTNTIDEDILTIIKSDAIHVKDLNVWYKKNHALKNVNINIKEKSITAFIGPSGCGKTTLLRCFNRMNDGIEGFKLEGSILINNKDIYNINKLIELIEIRRKIGMVFQQPNLFPMSITRNMKLPVKENFMSLSDKDINRIIEKKLKDVHIYEEVKNRLNKSALYLSGGQQQRLCIARTIAIDPQIILFDEPCSALDPISTMKIEDLLMDLKEKYTIVIVTHNLEQAKRIADYVAFFYNGMIVEQGACEDIFINPKEEMTIKYLSGKF</sequence>
<evidence type="ECO:0000259" key="4">
    <source>
        <dbReference type="PROSITE" id="PS50893"/>
    </source>
</evidence>
<dbReference type="Proteomes" id="UP000036923">
    <property type="component" value="Unassembled WGS sequence"/>
</dbReference>
<keyword evidence="2" id="KW-0547">Nucleotide-binding</keyword>
<dbReference type="STRING" id="398512.Bccel_2939"/>
<dbReference type="InterPro" id="IPR027417">
    <property type="entry name" value="P-loop_NTPase"/>
</dbReference>
<keyword evidence="3" id="KW-0067">ATP-binding</keyword>
<organism evidence="5 6">
    <name type="scientific">Pseudobacteroides cellulosolvens ATCC 35603 = DSM 2933</name>
    <dbReference type="NCBI Taxonomy" id="398512"/>
    <lineage>
        <taxon>Bacteria</taxon>
        <taxon>Bacillati</taxon>
        <taxon>Bacillota</taxon>
        <taxon>Clostridia</taxon>
        <taxon>Eubacteriales</taxon>
        <taxon>Oscillospiraceae</taxon>
        <taxon>Pseudobacteroides</taxon>
    </lineage>
</organism>
<dbReference type="InterPro" id="IPR003593">
    <property type="entry name" value="AAA+_ATPase"/>
</dbReference>
<dbReference type="EC" id="3.6.3.27" evidence="5"/>
<accession>A0A0L6JPF2</accession>
<dbReference type="EMBL" id="LGTC01000001">
    <property type="protein sequence ID" value="KNY27668.1"/>
    <property type="molecule type" value="Genomic_DNA"/>
</dbReference>
<dbReference type="GO" id="GO:0016020">
    <property type="term" value="C:membrane"/>
    <property type="evidence" value="ECO:0007669"/>
    <property type="project" value="InterPro"/>
</dbReference>
<dbReference type="Pfam" id="PF00005">
    <property type="entry name" value="ABC_tran"/>
    <property type="match status" value="1"/>
</dbReference>
<proteinExistence type="predicted"/>
<feature type="domain" description="ABC transporter" evidence="4">
    <location>
        <begin position="21"/>
        <end position="265"/>
    </location>
</feature>
<dbReference type="PATRIC" id="fig|398512.5.peg.3084"/>
<reference evidence="6" key="1">
    <citation type="submission" date="2015-07" db="EMBL/GenBank/DDBJ databases">
        <title>Near-Complete Genome Sequence of the Cellulolytic Bacterium Bacteroides (Pseudobacteroides) cellulosolvens ATCC 35603.</title>
        <authorList>
            <person name="Dassa B."/>
            <person name="Utturkar S.M."/>
            <person name="Klingeman D.M."/>
            <person name="Hurt R.A."/>
            <person name="Keller M."/>
            <person name="Xu J."/>
            <person name="Reddy Y.H.K."/>
            <person name="Borovok I."/>
            <person name="Grinberg I.R."/>
            <person name="Lamed R."/>
            <person name="Zhivin O."/>
            <person name="Bayer E.A."/>
            <person name="Brown S.D."/>
        </authorList>
    </citation>
    <scope>NUCLEOTIDE SEQUENCE [LARGE SCALE GENOMIC DNA]</scope>
    <source>
        <strain evidence="6">DSM 2933</strain>
    </source>
</reference>
<keyword evidence="5" id="KW-0378">Hydrolase</keyword>
<dbReference type="InterPro" id="IPR003439">
    <property type="entry name" value="ABC_transporter-like_ATP-bd"/>
</dbReference>
<keyword evidence="6" id="KW-1185">Reference proteome</keyword>
<protein>
    <submittedName>
        <fullName evidence="5">Phosphate ABC transporter, ATPase subunit</fullName>
        <ecNumber evidence="5">3.6.3.27</ecNumber>
    </submittedName>
</protein>
<dbReference type="PANTHER" id="PTHR43423:SF1">
    <property type="entry name" value="ABC TRANSPORTER I FAMILY MEMBER 17"/>
    <property type="match status" value="1"/>
</dbReference>
<evidence type="ECO:0000313" key="5">
    <source>
        <dbReference type="EMBL" id="KNY27668.1"/>
    </source>
</evidence>
<dbReference type="SMART" id="SM00382">
    <property type="entry name" value="AAA"/>
    <property type="match status" value="1"/>
</dbReference>
<dbReference type="PANTHER" id="PTHR43423">
    <property type="entry name" value="ABC TRANSPORTER I FAMILY MEMBER 17"/>
    <property type="match status" value="1"/>
</dbReference>
<dbReference type="CDD" id="cd03260">
    <property type="entry name" value="ABC_PstB_phosphate_transporter"/>
    <property type="match status" value="1"/>
</dbReference>
<dbReference type="GO" id="GO:0005315">
    <property type="term" value="F:phosphate transmembrane transporter activity"/>
    <property type="evidence" value="ECO:0007669"/>
    <property type="project" value="InterPro"/>
</dbReference>
<evidence type="ECO:0000256" key="1">
    <source>
        <dbReference type="ARBA" id="ARBA00022448"/>
    </source>
</evidence>
<dbReference type="GO" id="GO:0005524">
    <property type="term" value="F:ATP binding"/>
    <property type="evidence" value="ECO:0007669"/>
    <property type="project" value="UniProtKB-KW"/>
</dbReference>
<dbReference type="GO" id="GO:0016887">
    <property type="term" value="F:ATP hydrolysis activity"/>
    <property type="evidence" value="ECO:0007669"/>
    <property type="project" value="InterPro"/>
</dbReference>
<dbReference type="NCBIfam" id="TIGR00972">
    <property type="entry name" value="3a0107s01c2"/>
    <property type="match status" value="1"/>
</dbReference>
<keyword evidence="1" id="KW-0813">Transport</keyword>
<evidence type="ECO:0000256" key="3">
    <source>
        <dbReference type="ARBA" id="ARBA00022840"/>
    </source>
</evidence>
<comment type="caution">
    <text evidence="5">The sequence shown here is derived from an EMBL/GenBank/DDBJ whole genome shotgun (WGS) entry which is preliminary data.</text>
</comment>
<dbReference type="GO" id="GO:0035435">
    <property type="term" value="P:phosphate ion transmembrane transport"/>
    <property type="evidence" value="ECO:0007669"/>
    <property type="project" value="InterPro"/>
</dbReference>
<name>A0A0L6JPF2_9FIRM</name>
<dbReference type="InterPro" id="IPR017871">
    <property type="entry name" value="ABC_transporter-like_CS"/>
</dbReference>
<dbReference type="OrthoDB" id="9804199at2"/>
<dbReference type="PROSITE" id="PS00211">
    <property type="entry name" value="ABC_TRANSPORTER_1"/>
    <property type="match status" value="1"/>
</dbReference>
<evidence type="ECO:0000313" key="6">
    <source>
        <dbReference type="Proteomes" id="UP000036923"/>
    </source>
</evidence>
<evidence type="ECO:0000256" key="2">
    <source>
        <dbReference type="ARBA" id="ARBA00022741"/>
    </source>
</evidence>
<dbReference type="PROSITE" id="PS50893">
    <property type="entry name" value="ABC_TRANSPORTER_2"/>
    <property type="match status" value="1"/>
</dbReference>
<dbReference type="SUPFAM" id="SSF52540">
    <property type="entry name" value="P-loop containing nucleoside triphosphate hydrolases"/>
    <property type="match status" value="1"/>
</dbReference>
<dbReference type="RefSeq" id="WP_050753470.1">
    <property type="nucleotide sequence ID" value="NZ_JQKC01000034.1"/>
</dbReference>
<gene>
    <name evidence="5" type="ORF">Bccel_2939</name>
</gene>
<dbReference type="Gene3D" id="3.40.50.300">
    <property type="entry name" value="P-loop containing nucleotide triphosphate hydrolases"/>
    <property type="match status" value="1"/>
</dbReference>
<dbReference type="eggNOG" id="COG1117">
    <property type="taxonomic scope" value="Bacteria"/>
</dbReference>
<dbReference type="AlphaFoldDB" id="A0A0L6JPF2"/>
<dbReference type="InterPro" id="IPR005670">
    <property type="entry name" value="PstB-like"/>
</dbReference>